<organism evidence="2 3">
    <name type="scientific">Anisodus tanguticus</name>
    <dbReference type="NCBI Taxonomy" id="243964"/>
    <lineage>
        <taxon>Eukaryota</taxon>
        <taxon>Viridiplantae</taxon>
        <taxon>Streptophyta</taxon>
        <taxon>Embryophyta</taxon>
        <taxon>Tracheophyta</taxon>
        <taxon>Spermatophyta</taxon>
        <taxon>Magnoliopsida</taxon>
        <taxon>eudicotyledons</taxon>
        <taxon>Gunneridae</taxon>
        <taxon>Pentapetalae</taxon>
        <taxon>asterids</taxon>
        <taxon>lamiids</taxon>
        <taxon>Solanales</taxon>
        <taxon>Solanaceae</taxon>
        <taxon>Solanoideae</taxon>
        <taxon>Hyoscyameae</taxon>
        <taxon>Anisodus</taxon>
    </lineage>
</organism>
<dbReference type="InterPro" id="IPR027417">
    <property type="entry name" value="P-loop_NTPase"/>
</dbReference>
<dbReference type="PANTHER" id="PTHR19338:SF60">
    <property type="entry name" value="NB-ARC DOMAIN-CONTAINING PROTEIN"/>
    <property type="match status" value="1"/>
</dbReference>
<sequence length="306" mass="35915">MASVAVISFIQTLKQLMHRRSHWISDGKMVDSLVDSLEYIQHFLVNTSKLRRQQYCGKVEDLERKIRTAVSEAVDVIELKIYEIKELENRKAREALCETLIPCVEKIDVLKRNVMGRSFVTNEVQRYGDPTNEDLQKGAYNFSSGYVEKLNPENIVVGLEDDLMRIIRRLKWPTYTREIVPILGMGGIGKTTLARKAYDDPEIRYHFDIHISQEYRVRDLLSGVVSCISRLTNMIKEETDDQLLDMIYKKEDSAEQLKDIIYEKEESDDCFMDMIDKKEESDEQLKDVKYRREEIDDQLMEMLYKS</sequence>
<dbReference type="PANTHER" id="PTHR19338">
    <property type="entry name" value="TRANSLOCASE OF INNER MITOCHONDRIAL MEMBRANE 13 HOMOLOG"/>
    <property type="match status" value="1"/>
</dbReference>
<dbReference type="Proteomes" id="UP001291623">
    <property type="component" value="Unassembled WGS sequence"/>
</dbReference>
<dbReference type="Gene3D" id="1.20.5.4130">
    <property type="match status" value="1"/>
</dbReference>
<evidence type="ECO:0000313" key="3">
    <source>
        <dbReference type="Proteomes" id="UP001291623"/>
    </source>
</evidence>
<protein>
    <recommendedName>
        <fullName evidence="1">NB-ARC domain-containing protein</fullName>
    </recommendedName>
</protein>
<dbReference type="EMBL" id="JAVYJV010000006">
    <property type="protein sequence ID" value="KAK4368880.1"/>
    <property type="molecule type" value="Genomic_DNA"/>
</dbReference>
<evidence type="ECO:0000313" key="2">
    <source>
        <dbReference type="EMBL" id="KAK4368880.1"/>
    </source>
</evidence>
<gene>
    <name evidence="2" type="ORF">RND71_012672</name>
</gene>
<dbReference type="Pfam" id="PF00931">
    <property type="entry name" value="NB-ARC"/>
    <property type="match status" value="1"/>
</dbReference>
<name>A0AAE1SF33_9SOLA</name>
<dbReference type="SUPFAM" id="SSF52540">
    <property type="entry name" value="P-loop containing nucleoside triphosphate hydrolases"/>
    <property type="match status" value="1"/>
</dbReference>
<dbReference type="Gene3D" id="3.40.50.300">
    <property type="entry name" value="P-loop containing nucleotide triphosphate hydrolases"/>
    <property type="match status" value="1"/>
</dbReference>
<evidence type="ECO:0000259" key="1">
    <source>
        <dbReference type="Pfam" id="PF00931"/>
    </source>
</evidence>
<dbReference type="GO" id="GO:0043531">
    <property type="term" value="F:ADP binding"/>
    <property type="evidence" value="ECO:0007669"/>
    <property type="project" value="InterPro"/>
</dbReference>
<feature type="domain" description="NB-ARC" evidence="1">
    <location>
        <begin position="160"/>
        <end position="249"/>
    </location>
</feature>
<dbReference type="InterPro" id="IPR002182">
    <property type="entry name" value="NB-ARC"/>
</dbReference>
<dbReference type="AlphaFoldDB" id="A0AAE1SF33"/>
<comment type="caution">
    <text evidence="2">The sequence shown here is derived from an EMBL/GenBank/DDBJ whole genome shotgun (WGS) entry which is preliminary data.</text>
</comment>
<proteinExistence type="predicted"/>
<accession>A0AAE1SF33</accession>
<reference evidence="2" key="1">
    <citation type="submission" date="2023-12" db="EMBL/GenBank/DDBJ databases">
        <title>Genome assembly of Anisodus tanguticus.</title>
        <authorList>
            <person name="Wang Y.-J."/>
        </authorList>
    </citation>
    <scope>NUCLEOTIDE SEQUENCE</scope>
    <source>
        <strain evidence="2">KB-2021</strain>
        <tissue evidence="2">Leaf</tissue>
    </source>
</reference>
<keyword evidence="3" id="KW-1185">Reference proteome</keyword>